<evidence type="ECO:0000256" key="1">
    <source>
        <dbReference type="ARBA" id="ARBA00006611"/>
    </source>
</evidence>
<comment type="similarity">
    <text evidence="1">Belongs to the GSP E family.</text>
</comment>
<dbReference type="Gene3D" id="3.40.50.300">
    <property type="entry name" value="P-loop containing nucleotide triphosphate hydrolases"/>
    <property type="match status" value="1"/>
</dbReference>
<dbReference type="Gene3D" id="3.30.450.90">
    <property type="match status" value="1"/>
</dbReference>
<dbReference type="NCBIfam" id="TIGR01420">
    <property type="entry name" value="pilT_fam"/>
    <property type="match status" value="1"/>
</dbReference>
<organism evidence="3 4">
    <name type="scientific">Curvibacter microcysteis</name>
    <dbReference type="NCBI Taxonomy" id="3026419"/>
    <lineage>
        <taxon>Bacteria</taxon>
        <taxon>Pseudomonadati</taxon>
        <taxon>Pseudomonadota</taxon>
        <taxon>Betaproteobacteria</taxon>
        <taxon>Burkholderiales</taxon>
        <taxon>Comamonadaceae</taxon>
        <taxon>Curvibacter</taxon>
    </lineage>
</organism>
<name>A0ABT5MEZ9_9BURK</name>
<dbReference type="InterPro" id="IPR027417">
    <property type="entry name" value="P-loop_NTPase"/>
</dbReference>
<evidence type="ECO:0000313" key="4">
    <source>
        <dbReference type="Proteomes" id="UP001528672"/>
    </source>
</evidence>
<dbReference type="InterPro" id="IPR050921">
    <property type="entry name" value="T4SS_GSP_E_ATPase"/>
</dbReference>
<accession>A0ABT5MEZ9</accession>
<proteinExistence type="inferred from homology"/>
<dbReference type="InterPro" id="IPR001482">
    <property type="entry name" value="T2SS/T4SS_dom"/>
</dbReference>
<comment type="caution">
    <text evidence="3">The sequence shown here is derived from an EMBL/GenBank/DDBJ whole genome shotgun (WGS) entry which is preliminary data.</text>
</comment>
<dbReference type="PANTHER" id="PTHR30486:SF12">
    <property type="entry name" value="TYPE IV PILUS ATPASE PILU"/>
    <property type="match status" value="1"/>
</dbReference>
<dbReference type="RefSeq" id="WP_273926951.1">
    <property type="nucleotide sequence ID" value="NZ_JAQSIN010000002.1"/>
</dbReference>
<evidence type="ECO:0000313" key="3">
    <source>
        <dbReference type="EMBL" id="MDD0815154.1"/>
    </source>
</evidence>
<dbReference type="Pfam" id="PF00437">
    <property type="entry name" value="T2SSE"/>
    <property type="match status" value="1"/>
</dbReference>
<dbReference type="PROSITE" id="PS00662">
    <property type="entry name" value="T2SP_E"/>
    <property type="match status" value="1"/>
</dbReference>
<dbReference type="Proteomes" id="UP001528672">
    <property type="component" value="Unassembled WGS sequence"/>
</dbReference>
<dbReference type="InterPro" id="IPR006321">
    <property type="entry name" value="PilT/PilU"/>
</dbReference>
<evidence type="ECO:0000259" key="2">
    <source>
        <dbReference type="PROSITE" id="PS00662"/>
    </source>
</evidence>
<sequence length="385" mass="42454">MSMMDRILRLMSEKGASDVYLSANAPALIRINGVCVPVNNQLLPFDAPRSLLGEILLPAQMEELAETGELNVGYALKGIGRFRISAMRQRGSVAAVIRFISHEIPRLADLNLPPILTDLIMEKRGLLLVVGATGSGKSTSLASMLDNRNENSTGHILTIEEPIEFLFKNKKSIINQREVGTDTQSTQIALKNALRQAPDVILIGEIRDRETMSAALAYAQSGHLVLATMHANNSYQALNRILSFYPVEVRQTLLVDLSSALKAVISQRLLRRQIGGRIPACEVLRNTKLIADLIEKGDFNGIQEAMEKSMAEGSQTFEEDLARLILSGEVDRKEGMSHADSPTNLMWRLQNDFQQSHKAASDAAKARVETDDEPSFTEIVLDVKH</sequence>
<gene>
    <name evidence="3" type="ORF">PSQ39_10985</name>
</gene>
<protein>
    <submittedName>
        <fullName evidence="3">PilT/PilU family type 4a pilus ATPase</fullName>
    </submittedName>
</protein>
<dbReference type="PANTHER" id="PTHR30486">
    <property type="entry name" value="TWITCHING MOTILITY PROTEIN PILT"/>
    <property type="match status" value="1"/>
</dbReference>
<reference evidence="3 4" key="1">
    <citation type="submission" date="2023-02" db="EMBL/GenBank/DDBJ databases">
        <title>Bacterial whole genome sequence for Curvibacter sp. HBC28.</title>
        <authorList>
            <person name="Le V."/>
            <person name="Ko S.-R."/>
            <person name="Ahn C.-Y."/>
            <person name="Oh H.-M."/>
        </authorList>
    </citation>
    <scope>NUCLEOTIDE SEQUENCE [LARGE SCALE GENOMIC DNA]</scope>
    <source>
        <strain evidence="3 4">HBC28</strain>
    </source>
</reference>
<dbReference type="CDD" id="cd01131">
    <property type="entry name" value="PilT"/>
    <property type="match status" value="1"/>
</dbReference>
<dbReference type="EMBL" id="JAQSIO010000003">
    <property type="protein sequence ID" value="MDD0815154.1"/>
    <property type="molecule type" value="Genomic_DNA"/>
</dbReference>
<feature type="domain" description="Bacterial type II secretion system protein E" evidence="2">
    <location>
        <begin position="194"/>
        <end position="208"/>
    </location>
</feature>
<dbReference type="SUPFAM" id="SSF52540">
    <property type="entry name" value="P-loop containing nucleoside triphosphate hydrolases"/>
    <property type="match status" value="1"/>
</dbReference>
<keyword evidence="4" id="KW-1185">Reference proteome</keyword>